<dbReference type="RefSeq" id="WP_382414381.1">
    <property type="nucleotide sequence ID" value="NZ_AP031500.1"/>
</dbReference>
<feature type="transmembrane region" description="Helical" evidence="6">
    <location>
        <begin position="138"/>
        <end position="160"/>
    </location>
</feature>
<feature type="transmembrane region" description="Helical" evidence="6">
    <location>
        <begin position="12"/>
        <end position="30"/>
    </location>
</feature>
<keyword evidence="9" id="KW-1185">Reference proteome</keyword>
<dbReference type="PANTHER" id="PTHR42709:SF6">
    <property type="entry name" value="UNDECAPRENYL PHOSPHATE TRANSPORTER A"/>
    <property type="match status" value="1"/>
</dbReference>
<accession>A0ABV7HK32</accession>
<feature type="transmembrane region" description="Helical" evidence="6">
    <location>
        <begin position="50"/>
        <end position="71"/>
    </location>
</feature>
<evidence type="ECO:0000256" key="4">
    <source>
        <dbReference type="ARBA" id="ARBA00022989"/>
    </source>
</evidence>
<comment type="subcellular location">
    <subcellularLocation>
        <location evidence="1">Cell membrane</location>
        <topology evidence="1">Multi-pass membrane protein</topology>
    </subcellularLocation>
</comment>
<evidence type="ECO:0000256" key="2">
    <source>
        <dbReference type="ARBA" id="ARBA00022475"/>
    </source>
</evidence>
<evidence type="ECO:0000256" key="1">
    <source>
        <dbReference type="ARBA" id="ARBA00004651"/>
    </source>
</evidence>
<keyword evidence="4 6" id="KW-1133">Transmembrane helix</keyword>
<gene>
    <name evidence="8" type="ORF">ACFOEB_03395</name>
</gene>
<dbReference type="PANTHER" id="PTHR42709">
    <property type="entry name" value="ALKALINE PHOSPHATASE LIKE PROTEIN"/>
    <property type="match status" value="1"/>
</dbReference>
<comment type="caution">
    <text evidence="8">The sequence shown here is derived from an EMBL/GenBank/DDBJ whole genome shotgun (WGS) entry which is preliminary data.</text>
</comment>
<name>A0ABV7HK32_9GAMM</name>
<dbReference type="Proteomes" id="UP001595548">
    <property type="component" value="Unassembled WGS sequence"/>
</dbReference>
<keyword evidence="5 6" id="KW-0472">Membrane</keyword>
<evidence type="ECO:0000259" key="7">
    <source>
        <dbReference type="Pfam" id="PF09335"/>
    </source>
</evidence>
<evidence type="ECO:0000313" key="9">
    <source>
        <dbReference type="Proteomes" id="UP001595548"/>
    </source>
</evidence>
<dbReference type="EMBL" id="JBHRTL010000004">
    <property type="protein sequence ID" value="MFC3154234.1"/>
    <property type="molecule type" value="Genomic_DNA"/>
</dbReference>
<sequence>MSDWVTDIIRSTGYAGIIFLMLIENVFPPIPSEIIMPLAGYLVSQEQLQFALVVLAGMVGSVLGALPLYYLGHKLGAERLKHWCDRYGRWFVITRKDIDKTQRWFDRYGIWTVLLLRLVPGVRSLISIPAGISKMSLWPFLLFTAIGTAIWSAFLAYLGLVLGQNFSAASDYIGPISTAVIVAMTLWYVWRVWRGPEKSGKTG</sequence>
<keyword evidence="2" id="KW-1003">Cell membrane</keyword>
<evidence type="ECO:0000256" key="6">
    <source>
        <dbReference type="SAM" id="Phobius"/>
    </source>
</evidence>
<dbReference type="InterPro" id="IPR032816">
    <property type="entry name" value="VTT_dom"/>
</dbReference>
<protein>
    <submittedName>
        <fullName evidence="8">DedA family protein</fullName>
    </submittedName>
</protein>
<reference evidence="9" key="1">
    <citation type="journal article" date="2019" name="Int. J. Syst. Evol. Microbiol.">
        <title>The Global Catalogue of Microorganisms (GCM) 10K type strain sequencing project: providing services to taxonomists for standard genome sequencing and annotation.</title>
        <authorList>
            <consortium name="The Broad Institute Genomics Platform"/>
            <consortium name="The Broad Institute Genome Sequencing Center for Infectious Disease"/>
            <person name="Wu L."/>
            <person name="Ma J."/>
        </authorList>
    </citation>
    <scope>NUCLEOTIDE SEQUENCE [LARGE SCALE GENOMIC DNA]</scope>
    <source>
        <strain evidence="9">KCTC 52141</strain>
    </source>
</reference>
<organism evidence="8 9">
    <name type="scientific">Gilvimarinus japonicus</name>
    <dbReference type="NCBI Taxonomy" id="1796469"/>
    <lineage>
        <taxon>Bacteria</taxon>
        <taxon>Pseudomonadati</taxon>
        <taxon>Pseudomonadota</taxon>
        <taxon>Gammaproteobacteria</taxon>
        <taxon>Cellvibrionales</taxon>
        <taxon>Cellvibrionaceae</taxon>
        <taxon>Gilvimarinus</taxon>
    </lineage>
</organism>
<evidence type="ECO:0000313" key="8">
    <source>
        <dbReference type="EMBL" id="MFC3154234.1"/>
    </source>
</evidence>
<feature type="domain" description="VTT" evidence="7">
    <location>
        <begin position="30"/>
        <end position="159"/>
    </location>
</feature>
<proteinExistence type="predicted"/>
<evidence type="ECO:0000256" key="5">
    <source>
        <dbReference type="ARBA" id="ARBA00023136"/>
    </source>
</evidence>
<dbReference type="InterPro" id="IPR051311">
    <property type="entry name" value="DedA_domain"/>
</dbReference>
<feature type="transmembrane region" description="Helical" evidence="6">
    <location>
        <begin position="172"/>
        <end position="190"/>
    </location>
</feature>
<keyword evidence="3 6" id="KW-0812">Transmembrane</keyword>
<evidence type="ECO:0000256" key="3">
    <source>
        <dbReference type="ARBA" id="ARBA00022692"/>
    </source>
</evidence>
<dbReference type="Pfam" id="PF09335">
    <property type="entry name" value="VTT_dom"/>
    <property type="match status" value="1"/>
</dbReference>